<keyword evidence="1" id="KW-0805">Transcription regulation</keyword>
<keyword evidence="7" id="KW-1185">Reference proteome</keyword>
<comment type="caution">
    <text evidence="6">The sequence shown here is derived from an EMBL/GenBank/DDBJ whole genome shotgun (WGS) entry which is preliminary data.</text>
</comment>
<dbReference type="AlphaFoldDB" id="A0A2N7X8Q6"/>
<accession>A0A2N7X8Q6</accession>
<dbReference type="GO" id="GO:0000976">
    <property type="term" value="F:transcription cis-regulatory region binding"/>
    <property type="evidence" value="ECO:0007669"/>
    <property type="project" value="TreeGrafter"/>
</dbReference>
<dbReference type="Pfam" id="PF13305">
    <property type="entry name" value="TetR_C_33"/>
    <property type="match status" value="1"/>
</dbReference>
<evidence type="ECO:0000256" key="4">
    <source>
        <dbReference type="PROSITE-ProRule" id="PRU00335"/>
    </source>
</evidence>
<dbReference type="PRINTS" id="PR00455">
    <property type="entry name" value="HTHTETR"/>
</dbReference>
<dbReference type="InterPro" id="IPR009057">
    <property type="entry name" value="Homeodomain-like_sf"/>
</dbReference>
<evidence type="ECO:0000259" key="5">
    <source>
        <dbReference type="PROSITE" id="PS50977"/>
    </source>
</evidence>
<evidence type="ECO:0000313" key="6">
    <source>
        <dbReference type="EMBL" id="PMS38133.1"/>
    </source>
</evidence>
<dbReference type="InterPro" id="IPR025996">
    <property type="entry name" value="MT1864/Rv1816-like_C"/>
</dbReference>
<dbReference type="SUPFAM" id="SSF46689">
    <property type="entry name" value="Homeodomain-like"/>
    <property type="match status" value="1"/>
</dbReference>
<dbReference type="Pfam" id="PF00440">
    <property type="entry name" value="TetR_N"/>
    <property type="match status" value="1"/>
</dbReference>
<dbReference type="PANTHER" id="PTHR30055:SF234">
    <property type="entry name" value="HTH-TYPE TRANSCRIPTIONAL REGULATOR BETI"/>
    <property type="match status" value="1"/>
</dbReference>
<dbReference type="GO" id="GO:0003700">
    <property type="term" value="F:DNA-binding transcription factor activity"/>
    <property type="evidence" value="ECO:0007669"/>
    <property type="project" value="TreeGrafter"/>
</dbReference>
<gene>
    <name evidence="6" type="ORF">C0Z20_04925</name>
</gene>
<name>A0A2N7X8Q6_9BURK</name>
<reference evidence="6 7" key="1">
    <citation type="submission" date="2018-01" db="EMBL/GenBank/DDBJ databases">
        <title>Whole genome analyses suggest that Burkholderia sensu lato contains two further novel genera in the rhizoxinica-symbiotica group Mycetohabitans gen. nov., and Trinickia gen. nov.: implications for the evolution of diazotrophy and nodulation in the Burkholderiaceae.</title>
        <authorList>
            <person name="Estrada-de los Santos P."/>
            <person name="Palmer M."/>
            <person name="Chavez-Ramirez B."/>
            <person name="Beukes C."/>
            <person name="Steenkamp E.T."/>
            <person name="Hirsch A.M."/>
            <person name="Manyaka P."/>
            <person name="Maluk M."/>
            <person name="Lafos M."/>
            <person name="Crook M."/>
            <person name="Gross E."/>
            <person name="Simon M.F."/>
            <person name="Bueno dos Reis Junior F."/>
            <person name="Poole P.S."/>
            <person name="Venter S.N."/>
            <person name="James E.K."/>
        </authorList>
    </citation>
    <scope>NUCLEOTIDE SEQUENCE [LARGE SCALE GENOMIC DNA]</scope>
    <source>
        <strain evidence="6 7">JPY 581</strain>
    </source>
</reference>
<evidence type="ECO:0000256" key="1">
    <source>
        <dbReference type="ARBA" id="ARBA00023015"/>
    </source>
</evidence>
<evidence type="ECO:0000313" key="7">
    <source>
        <dbReference type="Proteomes" id="UP000235777"/>
    </source>
</evidence>
<keyword evidence="2 4" id="KW-0238">DNA-binding</keyword>
<organism evidence="6 7">
    <name type="scientific">Trinickia symbiotica</name>
    <dbReference type="NCBI Taxonomy" id="863227"/>
    <lineage>
        <taxon>Bacteria</taxon>
        <taxon>Pseudomonadati</taxon>
        <taxon>Pseudomonadota</taxon>
        <taxon>Betaproteobacteria</taxon>
        <taxon>Burkholderiales</taxon>
        <taxon>Burkholderiaceae</taxon>
        <taxon>Trinickia</taxon>
    </lineage>
</organism>
<proteinExistence type="predicted"/>
<evidence type="ECO:0000256" key="2">
    <source>
        <dbReference type="ARBA" id="ARBA00023125"/>
    </source>
</evidence>
<dbReference type="OrthoDB" id="63332at2"/>
<dbReference type="InterPro" id="IPR001647">
    <property type="entry name" value="HTH_TetR"/>
</dbReference>
<dbReference type="SUPFAM" id="SSF48498">
    <property type="entry name" value="Tetracyclin repressor-like, C-terminal domain"/>
    <property type="match status" value="1"/>
</dbReference>
<dbReference type="STRING" id="863227.GCA_000373005_00152"/>
<dbReference type="PROSITE" id="PS50977">
    <property type="entry name" value="HTH_TETR_2"/>
    <property type="match status" value="1"/>
</dbReference>
<dbReference type="Proteomes" id="UP000235777">
    <property type="component" value="Unassembled WGS sequence"/>
</dbReference>
<protein>
    <submittedName>
        <fullName evidence="6">TetR/AcrR family transcriptional regulator</fullName>
    </submittedName>
</protein>
<dbReference type="PANTHER" id="PTHR30055">
    <property type="entry name" value="HTH-TYPE TRANSCRIPTIONAL REGULATOR RUTR"/>
    <property type="match status" value="1"/>
</dbReference>
<dbReference type="RefSeq" id="WP_018438649.1">
    <property type="nucleotide sequence ID" value="NZ_KB890164.1"/>
</dbReference>
<dbReference type="InterPro" id="IPR050109">
    <property type="entry name" value="HTH-type_TetR-like_transc_reg"/>
</dbReference>
<feature type="domain" description="HTH tetR-type" evidence="5">
    <location>
        <begin position="27"/>
        <end position="87"/>
    </location>
</feature>
<dbReference type="Gene3D" id="1.10.357.10">
    <property type="entry name" value="Tetracycline Repressor, domain 2"/>
    <property type="match status" value="1"/>
</dbReference>
<keyword evidence="3" id="KW-0804">Transcription</keyword>
<sequence length="244" mass="27566">MPTRKTGTTAKTYTISLANRKARGSGHERLREILAAAKALFLEHGFENVSTRKIAERVGISQTALFAYYKTKDDIFGQLIRDAFGELAQALAECDRTATDERDWMRRCVTGYVAFGLSHPDEYRLAFMVIKAYRKPYNAEQLDENEEVGEGTRVGVPVFMQLTKRIEQAIEAGVVRADLGPPLLVAQALWASIHGLVAILIARPRPHFPWEPLDELIRVQTDMLLNGLLTERDERAPTRTARRR</sequence>
<evidence type="ECO:0000256" key="3">
    <source>
        <dbReference type="ARBA" id="ARBA00023163"/>
    </source>
</evidence>
<feature type="DNA-binding region" description="H-T-H motif" evidence="4">
    <location>
        <begin position="50"/>
        <end position="69"/>
    </location>
</feature>
<dbReference type="EMBL" id="PNYC01000002">
    <property type="protein sequence ID" value="PMS38133.1"/>
    <property type="molecule type" value="Genomic_DNA"/>
</dbReference>
<dbReference type="InterPro" id="IPR036271">
    <property type="entry name" value="Tet_transcr_reg_TetR-rel_C_sf"/>
</dbReference>